<comment type="caution">
    <text evidence="4">The sequence shown here is derived from an EMBL/GenBank/DDBJ whole genome shotgun (WGS) entry which is preliminary data.</text>
</comment>
<organism evidence="4 5">
    <name type="scientific">Austropuccinia psidii MF-1</name>
    <dbReference type="NCBI Taxonomy" id="1389203"/>
    <lineage>
        <taxon>Eukaryota</taxon>
        <taxon>Fungi</taxon>
        <taxon>Dikarya</taxon>
        <taxon>Basidiomycota</taxon>
        <taxon>Pucciniomycotina</taxon>
        <taxon>Pucciniomycetes</taxon>
        <taxon>Pucciniales</taxon>
        <taxon>Sphaerophragmiaceae</taxon>
        <taxon>Austropuccinia</taxon>
    </lineage>
</organism>
<proteinExistence type="predicted"/>
<dbReference type="Gene3D" id="4.10.60.10">
    <property type="entry name" value="Zinc finger, CCHC-type"/>
    <property type="match status" value="1"/>
</dbReference>
<keyword evidence="1" id="KW-0507">mRNA processing</keyword>
<dbReference type="PROSITE" id="PS50158">
    <property type="entry name" value="ZF_CCHC"/>
    <property type="match status" value="1"/>
</dbReference>
<feature type="domain" description="CCHC-type" evidence="3">
    <location>
        <begin position="141"/>
        <end position="156"/>
    </location>
</feature>
<dbReference type="AlphaFoldDB" id="A0A9Q3GV79"/>
<name>A0A9Q3GV79_9BASI</name>
<protein>
    <recommendedName>
        <fullName evidence="3">CCHC-type domain-containing protein</fullName>
    </recommendedName>
</protein>
<keyword evidence="2" id="KW-0863">Zinc-finger</keyword>
<dbReference type="OrthoDB" id="1099063at2759"/>
<dbReference type="InterPro" id="IPR001878">
    <property type="entry name" value="Znf_CCHC"/>
</dbReference>
<keyword evidence="5" id="KW-1185">Reference proteome</keyword>
<reference evidence="4" key="1">
    <citation type="submission" date="2021-03" db="EMBL/GenBank/DDBJ databases">
        <title>Draft genome sequence of rust myrtle Austropuccinia psidii MF-1, a brazilian biotype.</title>
        <authorList>
            <person name="Quecine M.C."/>
            <person name="Pachon D.M.R."/>
            <person name="Bonatelli M.L."/>
            <person name="Correr F.H."/>
            <person name="Franceschini L.M."/>
            <person name="Leite T.F."/>
            <person name="Margarido G.R.A."/>
            <person name="Almeida C.A."/>
            <person name="Ferrarezi J.A."/>
            <person name="Labate C.A."/>
        </authorList>
    </citation>
    <scope>NUCLEOTIDE SEQUENCE</scope>
    <source>
        <strain evidence="4">MF-1</strain>
    </source>
</reference>
<keyword evidence="2" id="KW-0862">Zinc</keyword>
<evidence type="ECO:0000313" key="4">
    <source>
        <dbReference type="EMBL" id="MBW0481151.1"/>
    </source>
</evidence>
<dbReference type="GO" id="GO:0003676">
    <property type="term" value="F:nucleic acid binding"/>
    <property type="evidence" value="ECO:0007669"/>
    <property type="project" value="InterPro"/>
</dbReference>
<dbReference type="GO" id="GO:0006397">
    <property type="term" value="P:mRNA processing"/>
    <property type="evidence" value="ECO:0007669"/>
    <property type="project" value="UniProtKB-KW"/>
</dbReference>
<dbReference type="SMART" id="SM00343">
    <property type="entry name" value="ZnF_C2HC"/>
    <property type="match status" value="1"/>
</dbReference>
<keyword evidence="2" id="KW-0479">Metal-binding</keyword>
<evidence type="ECO:0000256" key="2">
    <source>
        <dbReference type="PROSITE-ProRule" id="PRU00047"/>
    </source>
</evidence>
<dbReference type="Proteomes" id="UP000765509">
    <property type="component" value="Unassembled WGS sequence"/>
</dbReference>
<accession>A0A9Q3GV79</accession>
<sequence>MVNLLVENGSRAPKSNTQLILLLRQTFALFKQLKVEADELKGLIAQAAYHAPLTLNQVAFDQLVTGAILAKNKDKPSSTFVGQVILNVSLKAEDFARNLSSFVYRMAYSTQVSSTPATISPSSRMVRRPPQHLVNKFGAACFHCRQQGHWQADCPQTKGFENPNPCLRSPSPFVPARVHTAEP</sequence>
<dbReference type="InterPro" id="IPR036875">
    <property type="entry name" value="Znf_CCHC_sf"/>
</dbReference>
<evidence type="ECO:0000256" key="1">
    <source>
        <dbReference type="ARBA" id="ARBA00022664"/>
    </source>
</evidence>
<evidence type="ECO:0000259" key="3">
    <source>
        <dbReference type="PROSITE" id="PS50158"/>
    </source>
</evidence>
<gene>
    <name evidence="4" type="ORF">O181_020866</name>
</gene>
<dbReference type="Pfam" id="PF00098">
    <property type="entry name" value="zf-CCHC"/>
    <property type="match status" value="1"/>
</dbReference>
<dbReference type="EMBL" id="AVOT02006263">
    <property type="protein sequence ID" value="MBW0481151.1"/>
    <property type="molecule type" value="Genomic_DNA"/>
</dbReference>
<dbReference type="GO" id="GO:0008270">
    <property type="term" value="F:zinc ion binding"/>
    <property type="evidence" value="ECO:0007669"/>
    <property type="project" value="UniProtKB-KW"/>
</dbReference>
<evidence type="ECO:0000313" key="5">
    <source>
        <dbReference type="Proteomes" id="UP000765509"/>
    </source>
</evidence>
<dbReference type="SUPFAM" id="SSF57756">
    <property type="entry name" value="Retrovirus zinc finger-like domains"/>
    <property type="match status" value="1"/>
</dbReference>